<keyword evidence="1" id="KW-0175">Coiled coil</keyword>
<dbReference type="EMBL" id="AP025226">
    <property type="protein sequence ID" value="BDB97586.1"/>
    <property type="molecule type" value="Genomic_DNA"/>
</dbReference>
<dbReference type="InterPro" id="IPR058494">
    <property type="entry name" value="DUF8181"/>
</dbReference>
<dbReference type="AlphaFoldDB" id="A0AAQ4CP55"/>
<dbReference type="Gene3D" id="1.20.5.2950">
    <property type="match status" value="1"/>
</dbReference>
<sequence>MSETKFNAYAKAIIEFEEEIEKIKRGVADDSKRLIVLADSYISELKSSAEKTLAEIQKSIEDEKKKQIDEIRSKYVAEREKQLSNIRKEAEKNLNKAVNEVIKQLLGVFK</sequence>
<dbReference type="Pfam" id="PF26552">
    <property type="entry name" value="DUF8181"/>
    <property type="match status" value="1"/>
</dbReference>
<dbReference type="KEGG" id="scas:SACC_06030"/>
<dbReference type="Proteomes" id="UP001319921">
    <property type="component" value="Chromosome"/>
</dbReference>
<keyword evidence="3" id="KW-1185">Reference proteome</keyword>
<reference evidence="2 3" key="1">
    <citation type="journal article" date="2022" name="Microbiol. Resour. Announc.">
        <title>Complete Genome Sequence of the Hyperthermophilic and Acidophilic Archaeon Saccharolobus caldissimus Strain HS-3T.</title>
        <authorList>
            <person name="Sakai H.D."/>
            <person name="Kurosawa N."/>
        </authorList>
    </citation>
    <scope>NUCLEOTIDE SEQUENCE [LARGE SCALE GENOMIC DNA]</scope>
    <source>
        <strain evidence="2 3">JCM32116</strain>
    </source>
</reference>
<name>A0AAQ4CP55_9CREN</name>
<feature type="coiled-coil region" evidence="1">
    <location>
        <begin position="46"/>
        <end position="100"/>
    </location>
</feature>
<evidence type="ECO:0000313" key="2">
    <source>
        <dbReference type="EMBL" id="BDB97586.1"/>
    </source>
</evidence>
<accession>A0AAQ4CP55</accession>
<organism evidence="2 3">
    <name type="scientific">Saccharolobus caldissimus</name>
    <dbReference type="NCBI Taxonomy" id="1702097"/>
    <lineage>
        <taxon>Archaea</taxon>
        <taxon>Thermoproteota</taxon>
        <taxon>Thermoprotei</taxon>
        <taxon>Sulfolobales</taxon>
        <taxon>Sulfolobaceae</taxon>
        <taxon>Saccharolobus</taxon>
    </lineage>
</organism>
<dbReference type="RefSeq" id="WP_229571574.1">
    <property type="nucleotide sequence ID" value="NZ_AP025226.1"/>
</dbReference>
<evidence type="ECO:0000313" key="3">
    <source>
        <dbReference type="Proteomes" id="UP001319921"/>
    </source>
</evidence>
<evidence type="ECO:0000256" key="1">
    <source>
        <dbReference type="SAM" id="Coils"/>
    </source>
</evidence>
<protein>
    <recommendedName>
        <fullName evidence="4">SARAH domain-containing protein</fullName>
    </recommendedName>
</protein>
<gene>
    <name evidence="2" type="ORF">SACC_06030</name>
</gene>
<dbReference type="GeneID" id="68865337"/>
<evidence type="ECO:0008006" key="4">
    <source>
        <dbReference type="Google" id="ProtNLM"/>
    </source>
</evidence>
<proteinExistence type="predicted"/>